<keyword evidence="2 7" id="KW-0813">Transport</keyword>
<sequence length="275" mass="29446">MKKLKTFLSNKQTIIGLIILSILLIFAIFAPIISPGDPLFSTGAPIQGPNNNHIFGTDNMGRDVWGMIIWGSRISMVFAFGAAGISLIIGVVLGALSGYIGGIFDDILSRIFEIFYIIPRTFLIILMVAIFGSSVTLMVIIVGATIWPSNAKIMRAQVLTLKNRAYVQAAEVAGGKKLSILFRHIVPNGIGPVLSNSTLQMAQAVLTEASLSFLGLGDPAVASWGKILQAGQSHISSAPWLVIIPGIVIALMLLAFNLLGTALQMTLNVKQQLFE</sequence>
<feature type="transmembrane region" description="Helical" evidence="7">
    <location>
        <begin position="240"/>
        <end position="263"/>
    </location>
</feature>
<feature type="transmembrane region" description="Helical" evidence="7">
    <location>
        <begin position="12"/>
        <end position="33"/>
    </location>
</feature>
<protein>
    <submittedName>
        <fullName evidence="9">ABC transporter permease</fullName>
    </submittedName>
</protein>
<feature type="transmembrane region" description="Helical" evidence="7">
    <location>
        <begin position="122"/>
        <end position="147"/>
    </location>
</feature>
<keyword evidence="5 7" id="KW-1133">Transmembrane helix</keyword>
<dbReference type="InterPro" id="IPR050366">
    <property type="entry name" value="BP-dependent_transpt_permease"/>
</dbReference>
<evidence type="ECO:0000313" key="9">
    <source>
        <dbReference type="EMBL" id="MCQ4925433.1"/>
    </source>
</evidence>
<evidence type="ECO:0000256" key="4">
    <source>
        <dbReference type="ARBA" id="ARBA00022692"/>
    </source>
</evidence>
<feature type="transmembrane region" description="Helical" evidence="7">
    <location>
        <begin position="74"/>
        <end position="101"/>
    </location>
</feature>
<evidence type="ECO:0000256" key="7">
    <source>
        <dbReference type="RuleBase" id="RU363032"/>
    </source>
</evidence>
<dbReference type="RefSeq" id="WP_256312903.1">
    <property type="nucleotide sequence ID" value="NZ_JANGAC010000022.1"/>
</dbReference>
<comment type="subcellular location">
    <subcellularLocation>
        <location evidence="1 7">Cell membrane</location>
        <topology evidence="1 7">Multi-pass membrane protein</topology>
    </subcellularLocation>
</comment>
<dbReference type="CDD" id="cd06261">
    <property type="entry name" value="TM_PBP2"/>
    <property type="match status" value="1"/>
</dbReference>
<dbReference type="PANTHER" id="PTHR43386:SF1">
    <property type="entry name" value="D,D-DIPEPTIDE TRANSPORT SYSTEM PERMEASE PROTEIN DDPC-RELATED"/>
    <property type="match status" value="1"/>
</dbReference>
<name>A0ABT1SG13_9FIRM</name>
<evidence type="ECO:0000256" key="2">
    <source>
        <dbReference type="ARBA" id="ARBA00022448"/>
    </source>
</evidence>
<evidence type="ECO:0000256" key="6">
    <source>
        <dbReference type="ARBA" id="ARBA00023136"/>
    </source>
</evidence>
<proteinExistence type="inferred from homology"/>
<evidence type="ECO:0000256" key="5">
    <source>
        <dbReference type="ARBA" id="ARBA00022989"/>
    </source>
</evidence>
<dbReference type="InterPro" id="IPR035906">
    <property type="entry name" value="MetI-like_sf"/>
</dbReference>
<dbReference type="Pfam" id="PF12911">
    <property type="entry name" value="OppC_N"/>
    <property type="match status" value="1"/>
</dbReference>
<keyword evidence="4 7" id="KW-0812">Transmembrane</keyword>
<keyword evidence="6 7" id="KW-0472">Membrane</keyword>
<evidence type="ECO:0000313" key="10">
    <source>
        <dbReference type="Proteomes" id="UP001524478"/>
    </source>
</evidence>
<dbReference type="Proteomes" id="UP001524478">
    <property type="component" value="Unassembled WGS sequence"/>
</dbReference>
<dbReference type="Gene3D" id="1.10.3720.10">
    <property type="entry name" value="MetI-like"/>
    <property type="match status" value="1"/>
</dbReference>
<accession>A0ABT1SG13</accession>
<dbReference type="PANTHER" id="PTHR43386">
    <property type="entry name" value="OLIGOPEPTIDE TRANSPORT SYSTEM PERMEASE PROTEIN APPC"/>
    <property type="match status" value="1"/>
</dbReference>
<reference evidence="9 10" key="1">
    <citation type="submission" date="2022-06" db="EMBL/GenBank/DDBJ databases">
        <title>Isolation of gut microbiota from human fecal samples.</title>
        <authorList>
            <person name="Pamer E.G."/>
            <person name="Barat B."/>
            <person name="Waligurski E."/>
            <person name="Medina S."/>
            <person name="Paddock L."/>
            <person name="Mostad J."/>
        </authorList>
    </citation>
    <scope>NUCLEOTIDE SEQUENCE [LARGE SCALE GENOMIC DNA]</scope>
    <source>
        <strain evidence="9 10">DFI.7.95</strain>
    </source>
</reference>
<dbReference type="EMBL" id="JANGAC010000022">
    <property type="protein sequence ID" value="MCQ4925433.1"/>
    <property type="molecule type" value="Genomic_DNA"/>
</dbReference>
<comment type="caution">
    <text evidence="9">The sequence shown here is derived from an EMBL/GenBank/DDBJ whole genome shotgun (WGS) entry which is preliminary data.</text>
</comment>
<evidence type="ECO:0000256" key="3">
    <source>
        <dbReference type="ARBA" id="ARBA00022475"/>
    </source>
</evidence>
<keyword evidence="10" id="KW-1185">Reference proteome</keyword>
<feature type="domain" description="ABC transmembrane type-1" evidence="8">
    <location>
        <begin position="72"/>
        <end position="260"/>
    </location>
</feature>
<dbReference type="InterPro" id="IPR000515">
    <property type="entry name" value="MetI-like"/>
</dbReference>
<organism evidence="9 10">
    <name type="scientific">Tissierella carlieri</name>
    <dbReference type="NCBI Taxonomy" id="689904"/>
    <lineage>
        <taxon>Bacteria</taxon>
        <taxon>Bacillati</taxon>
        <taxon>Bacillota</taxon>
        <taxon>Tissierellia</taxon>
        <taxon>Tissierellales</taxon>
        <taxon>Tissierellaceae</taxon>
        <taxon>Tissierella</taxon>
    </lineage>
</organism>
<dbReference type="SUPFAM" id="SSF161098">
    <property type="entry name" value="MetI-like"/>
    <property type="match status" value="1"/>
</dbReference>
<gene>
    <name evidence="9" type="ORF">NE686_20175</name>
</gene>
<dbReference type="InterPro" id="IPR025966">
    <property type="entry name" value="OppC_N"/>
</dbReference>
<evidence type="ECO:0000259" key="8">
    <source>
        <dbReference type="PROSITE" id="PS50928"/>
    </source>
</evidence>
<comment type="similarity">
    <text evidence="7">Belongs to the binding-protein-dependent transport system permease family.</text>
</comment>
<dbReference type="PROSITE" id="PS50928">
    <property type="entry name" value="ABC_TM1"/>
    <property type="match status" value="1"/>
</dbReference>
<dbReference type="Pfam" id="PF00528">
    <property type="entry name" value="BPD_transp_1"/>
    <property type="match status" value="1"/>
</dbReference>
<keyword evidence="3" id="KW-1003">Cell membrane</keyword>
<evidence type="ECO:0000256" key="1">
    <source>
        <dbReference type="ARBA" id="ARBA00004651"/>
    </source>
</evidence>